<dbReference type="Pfam" id="PF00144">
    <property type="entry name" value="Beta-lactamase"/>
    <property type="match status" value="1"/>
</dbReference>
<evidence type="ECO:0000259" key="3">
    <source>
        <dbReference type="Pfam" id="PF00144"/>
    </source>
</evidence>
<comment type="caution">
    <text evidence="4">The sequence shown here is derived from an EMBL/GenBank/DDBJ whole genome shotgun (WGS) entry which is preliminary data.</text>
</comment>
<dbReference type="PANTHER" id="PTHR46825">
    <property type="entry name" value="D-ALANYL-D-ALANINE-CARBOXYPEPTIDASE/ENDOPEPTIDASE AMPH"/>
    <property type="match status" value="1"/>
</dbReference>
<dbReference type="OrthoDB" id="9801061at2"/>
<dbReference type="InterPro" id="IPR050491">
    <property type="entry name" value="AmpC-like"/>
</dbReference>
<feature type="domain" description="Beta-lactamase-related" evidence="3">
    <location>
        <begin position="220"/>
        <end position="545"/>
    </location>
</feature>
<dbReference type="RefSeq" id="WP_153822952.1">
    <property type="nucleotide sequence ID" value="NZ_WJIE01000010.1"/>
</dbReference>
<reference evidence="4 5" key="1">
    <citation type="submission" date="2019-10" db="EMBL/GenBank/DDBJ databases">
        <title>A soil myxobacterium in the family Polyangiaceae.</title>
        <authorList>
            <person name="Li Y."/>
            <person name="Wang J."/>
        </authorList>
    </citation>
    <scope>NUCLEOTIDE SEQUENCE [LARGE SCALE GENOMIC DNA]</scope>
    <source>
        <strain evidence="4 5">DSM 14734</strain>
    </source>
</reference>
<dbReference type="AlphaFoldDB" id="A0A6N7PV91"/>
<evidence type="ECO:0000256" key="2">
    <source>
        <dbReference type="SAM" id="SignalP"/>
    </source>
</evidence>
<dbReference type="Proteomes" id="UP000440224">
    <property type="component" value="Unassembled WGS sequence"/>
</dbReference>
<accession>A0A6N7PV91</accession>
<evidence type="ECO:0000313" key="4">
    <source>
        <dbReference type="EMBL" id="MRG96152.1"/>
    </source>
</evidence>
<dbReference type="Gene3D" id="3.40.710.10">
    <property type="entry name" value="DD-peptidase/beta-lactamase superfamily"/>
    <property type="match status" value="1"/>
</dbReference>
<proteinExistence type="predicted"/>
<keyword evidence="2" id="KW-0732">Signal</keyword>
<evidence type="ECO:0000313" key="5">
    <source>
        <dbReference type="Proteomes" id="UP000440224"/>
    </source>
</evidence>
<keyword evidence="5" id="KW-1185">Reference proteome</keyword>
<dbReference type="InterPro" id="IPR001466">
    <property type="entry name" value="Beta-lactam-related"/>
</dbReference>
<evidence type="ECO:0000256" key="1">
    <source>
        <dbReference type="SAM" id="MobiDB-lite"/>
    </source>
</evidence>
<keyword evidence="4" id="KW-0378">Hydrolase</keyword>
<protein>
    <submittedName>
        <fullName evidence="4">Serine hydrolase</fullName>
    </submittedName>
</protein>
<dbReference type="InterPro" id="IPR012338">
    <property type="entry name" value="Beta-lactam/transpept-like"/>
</dbReference>
<name>A0A6N7PV91_9BACT</name>
<sequence length="682" mass="73065">MRSFLPLALVTVAACSSSPQPAPTASPAPTGSPAATAAPTTSPAPSPAALASEKLAADTPKTTAAGNTFIAPSGWTMTVRGQATILEAPEAGNHIVLVDVKAKDADAALALAWAAYGQEPKWPLKTTLDAPDKDGWTRIRFYDYQTSPNEKRDVGVNVRFANDMWTVIIYDMAQAVGEKRASQTGLIYGRLLPKGRERESFAGKTANPLDQARIAELGKFVEAAQQKLGVPGVSIGLVQGGKVVFAGGFGVRELGKKTPVDADTKYIIASNTKALTTLMLAKLVDEKKLGWETTATSLLPSFKLGDADTTSRVLVKHLICACTGLPRQDLEWLFQWRGVTPEGAMTTLGTMQPTSKFGELFQYSNPLAAAAGFIGGHVVFPKLDLGRAYDEAMRTLVFEPLGMKSATFDFKRGQTGNYAVAHAPDVDGKPAKAVGVVNEAVIPVRPAGGAWSTVNDVLRYVQMELAEGKLPDGKQYISKEPLLARRAPQVALNRDASYGMGLMVDKKWGVTVVHHGGDMIGFHSDMMWLPEHGVGAVVLTNGDPGWLIRTIFQRKLLEVLFNGRPEADAEITTMGKMFFDQLAADRKLLTIPADAAESAKLAAHYTNAALGDVKVSRAGGATTFDFGEWKGEVASRKNPDGSISFLTITPGMTGLEFVVGSGEKKRTLTIRDAQHEYVFDEK</sequence>
<dbReference type="PROSITE" id="PS51257">
    <property type="entry name" value="PROKAR_LIPOPROTEIN"/>
    <property type="match status" value="1"/>
</dbReference>
<dbReference type="PANTHER" id="PTHR46825:SF15">
    <property type="entry name" value="BETA-LACTAMASE-RELATED DOMAIN-CONTAINING PROTEIN"/>
    <property type="match status" value="1"/>
</dbReference>
<feature type="signal peptide" evidence="2">
    <location>
        <begin position="1"/>
        <end position="21"/>
    </location>
</feature>
<gene>
    <name evidence="4" type="ORF">GF068_30150</name>
</gene>
<dbReference type="EMBL" id="WJIE01000010">
    <property type="protein sequence ID" value="MRG96152.1"/>
    <property type="molecule type" value="Genomic_DNA"/>
</dbReference>
<organism evidence="4 5">
    <name type="scientific">Polyangium spumosum</name>
    <dbReference type="NCBI Taxonomy" id="889282"/>
    <lineage>
        <taxon>Bacteria</taxon>
        <taxon>Pseudomonadati</taxon>
        <taxon>Myxococcota</taxon>
        <taxon>Polyangia</taxon>
        <taxon>Polyangiales</taxon>
        <taxon>Polyangiaceae</taxon>
        <taxon>Polyangium</taxon>
    </lineage>
</organism>
<feature type="compositionally biased region" description="Low complexity" evidence="1">
    <location>
        <begin position="27"/>
        <end position="52"/>
    </location>
</feature>
<feature type="chain" id="PRO_5026974596" evidence="2">
    <location>
        <begin position="22"/>
        <end position="682"/>
    </location>
</feature>
<dbReference type="GO" id="GO:0016787">
    <property type="term" value="F:hydrolase activity"/>
    <property type="evidence" value="ECO:0007669"/>
    <property type="project" value="UniProtKB-KW"/>
</dbReference>
<dbReference type="SUPFAM" id="SSF56601">
    <property type="entry name" value="beta-lactamase/transpeptidase-like"/>
    <property type="match status" value="1"/>
</dbReference>
<feature type="region of interest" description="Disordered" evidence="1">
    <location>
        <begin position="17"/>
        <end position="59"/>
    </location>
</feature>